<dbReference type="Proteomes" id="UP000533482">
    <property type="component" value="Unassembled WGS sequence"/>
</dbReference>
<proteinExistence type="predicted"/>
<gene>
    <name evidence="1" type="ORF">F7N46_23450</name>
</gene>
<name>A0A8S7MZT7_ECOLX</name>
<dbReference type="EMBL" id="AASOHJ010000048">
    <property type="protein sequence ID" value="EFE8676019.1"/>
    <property type="molecule type" value="Genomic_DNA"/>
</dbReference>
<accession>A0A8S7MZT7</accession>
<protein>
    <submittedName>
        <fullName evidence="1">Uncharacterized protein</fullName>
    </submittedName>
</protein>
<evidence type="ECO:0000313" key="1">
    <source>
        <dbReference type="EMBL" id="EFE8676019.1"/>
    </source>
</evidence>
<reference evidence="1 2" key="1">
    <citation type="submission" date="2019-09" db="EMBL/GenBank/DDBJ databases">
        <authorList>
            <consortium name="NARMS: The National Antimicrobial Resistance Monitoring System"/>
        </authorList>
    </citation>
    <scope>NUCLEOTIDE SEQUENCE [LARGE SCALE GENOMIC DNA]</scope>
    <source>
        <strain evidence="1 2">FSIS11923834</strain>
    </source>
</reference>
<comment type="caution">
    <text evidence="1">The sequence shown here is derived from an EMBL/GenBank/DDBJ whole genome shotgun (WGS) entry which is preliminary data.</text>
</comment>
<dbReference type="AlphaFoldDB" id="A0A8S7MZT7"/>
<sequence length="76" mass="8583">MLTNVVMSELVRFRLFHATALKPTHEVGGRGGESTARNDVSLRASGMGTLHSFIFVINCLSYKCLFFERHVVCYME</sequence>
<organism evidence="1 2">
    <name type="scientific">Escherichia coli</name>
    <dbReference type="NCBI Taxonomy" id="562"/>
    <lineage>
        <taxon>Bacteria</taxon>
        <taxon>Pseudomonadati</taxon>
        <taxon>Pseudomonadota</taxon>
        <taxon>Gammaproteobacteria</taxon>
        <taxon>Enterobacterales</taxon>
        <taxon>Enterobacteriaceae</taxon>
        <taxon>Escherichia</taxon>
    </lineage>
</organism>
<evidence type="ECO:0000313" key="2">
    <source>
        <dbReference type="Proteomes" id="UP000533482"/>
    </source>
</evidence>